<protein>
    <submittedName>
        <fullName evidence="2">Damage-inducible protein DinB</fullName>
    </submittedName>
</protein>
<dbReference type="RefSeq" id="WP_307393408.1">
    <property type="nucleotide sequence ID" value="NZ_BAAADK010000032.1"/>
</dbReference>
<evidence type="ECO:0000313" key="3">
    <source>
        <dbReference type="Proteomes" id="UP001235840"/>
    </source>
</evidence>
<comment type="caution">
    <text evidence="2">The sequence shown here is derived from an EMBL/GenBank/DDBJ whole genome shotgun (WGS) entry which is preliminary data.</text>
</comment>
<dbReference type="SUPFAM" id="SSF109854">
    <property type="entry name" value="DinB/YfiT-like putative metalloenzymes"/>
    <property type="match status" value="1"/>
</dbReference>
<feature type="domain" description="DinB-like" evidence="1">
    <location>
        <begin position="11"/>
        <end position="140"/>
    </location>
</feature>
<name>A0ABT9VXU5_9BACI</name>
<dbReference type="Pfam" id="PF12867">
    <property type="entry name" value="DinB_2"/>
    <property type="match status" value="1"/>
</dbReference>
<dbReference type="EMBL" id="JAUSTY010000006">
    <property type="protein sequence ID" value="MDQ0165820.1"/>
    <property type="molecule type" value="Genomic_DNA"/>
</dbReference>
<dbReference type="Gene3D" id="1.20.120.450">
    <property type="entry name" value="dinb family like domain"/>
    <property type="match status" value="1"/>
</dbReference>
<dbReference type="Proteomes" id="UP001235840">
    <property type="component" value="Unassembled WGS sequence"/>
</dbReference>
<sequence>MDSTELILLNLQESRRRSIKLWKSLPDSWIAWRPDHEAMSFGEMIRHIWSATYHYHMILKNNGSIKIETEDPFAASPIVSIEKEIDLATPYFDHFIAYIQTITQEELSTKLIDRSDVGYQRYLGDMLLRIAYHESVHAGQFLQYMRMTGLQRPLIWD</sequence>
<evidence type="ECO:0000259" key="1">
    <source>
        <dbReference type="Pfam" id="PF12867"/>
    </source>
</evidence>
<accession>A0ABT9VXU5</accession>
<keyword evidence="3" id="KW-1185">Reference proteome</keyword>
<dbReference type="InterPro" id="IPR024775">
    <property type="entry name" value="DinB-like"/>
</dbReference>
<dbReference type="InterPro" id="IPR034660">
    <property type="entry name" value="DinB/YfiT-like"/>
</dbReference>
<gene>
    <name evidence="2" type="ORF">J2S11_001721</name>
</gene>
<proteinExistence type="predicted"/>
<organism evidence="2 3">
    <name type="scientific">Caldalkalibacillus horti</name>
    <dbReference type="NCBI Taxonomy" id="77523"/>
    <lineage>
        <taxon>Bacteria</taxon>
        <taxon>Bacillati</taxon>
        <taxon>Bacillota</taxon>
        <taxon>Bacilli</taxon>
        <taxon>Bacillales</taxon>
        <taxon>Bacillaceae</taxon>
        <taxon>Caldalkalibacillus</taxon>
    </lineage>
</organism>
<reference evidence="2 3" key="1">
    <citation type="submission" date="2023-07" db="EMBL/GenBank/DDBJ databases">
        <title>Genomic Encyclopedia of Type Strains, Phase IV (KMG-IV): sequencing the most valuable type-strain genomes for metagenomic binning, comparative biology and taxonomic classification.</title>
        <authorList>
            <person name="Goeker M."/>
        </authorList>
    </citation>
    <scope>NUCLEOTIDE SEQUENCE [LARGE SCALE GENOMIC DNA]</scope>
    <source>
        <strain evidence="2 3">DSM 12751</strain>
    </source>
</reference>
<evidence type="ECO:0000313" key="2">
    <source>
        <dbReference type="EMBL" id="MDQ0165820.1"/>
    </source>
</evidence>